<dbReference type="PANTHER" id="PTHR45080:SF8">
    <property type="entry name" value="IG-LIKE DOMAIN-CONTAINING PROTEIN"/>
    <property type="match status" value="1"/>
</dbReference>
<feature type="compositionally biased region" description="Polar residues" evidence="4">
    <location>
        <begin position="338"/>
        <end position="363"/>
    </location>
</feature>
<proteinExistence type="predicted"/>
<keyword evidence="5" id="KW-1133">Transmembrane helix</keyword>
<dbReference type="Gene3D" id="2.60.40.10">
    <property type="entry name" value="Immunoglobulins"/>
    <property type="match status" value="1"/>
</dbReference>
<evidence type="ECO:0000313" key="8">
    <source>
        <dbReference type="Proteomes" id="UP001497623"/>
    </source>
</evidence>
<feature type="transmembrane region" description="Helical" evidence="5">
    <location>
        <begin position="143"/>
        <end position="168"/>
    </location>
</feature>
<reference evidence="7 8" key="1">
    <citation type="submission" date="2024-05" db="EMBL/GenBank/DDBJ databases">
        <authorList>
            <person name="Wallberg A."/>
        </authorList>
    </citation>
    <scope>NUCLEOTIDE SEQUENCE [LARGE SCALE GENOMIC DNA]</scope>
</reference>
<protein>
    <recommendedName>
        <fullName evidence="6">Ig-like domain-containing protein</fullName>
    </recommendedName>
</protein>
<dbReference type="GO" id="GO:0030424">
    <property type="term" value="C:axon"/>
    <property type="evidence" value="ECO:0007669"/>
    <property type="project" value="TreeGrafter"/>
</dbReference>
<dbReference type="SUPFAM" id="SSF48726">
    <property type="entry name" value="Immunoglobulin"/>
    <property type="match status" value="1"/>
</dbReference>
<evidence type="ECO:0000256" key="1">
    <source>
        <dbReference type="ARBA" id="ARBA00022729"/>
    </source>
</evidence>
<dbReference type="InterPro" id="IPR013783">
    <property type="entry name" value="Ig-like_fold"/>
</dbReference>
<feature type="non-terminal residue" evidence="7">
    <location>
        <position position="1"/>
    </location>
</feature>
<evidence type="ECO:0000256" key="4">
    <source>
        <dbReference type="SAM" id="MobiDB-lite"/>
    </source>
</evidence>
<feature type="compositionally biased region" description="Polar residues" evidence="4">
    <location>
        <begin position="200"/>
        <end position="209"/>
    </location>
</feature>
<feature type="domain" description="Ig-like" evidence="6">
    <location>
        <begin position="43"/>
        <end position="138"/>
    </location>
</feature>
<gene>
    <name evidence="7" type="ORF">MNOR_LOCUS23264</name>
</gene>
<feature type="region of interest" description="Disordered" evidence="4">
    <location>
        <begin position="176"/>
        <end position="258"/>
    </location>
</feature>
<dbReference type="InterPro" id="IPR036179">
    <property type="entry name" value="Ig-like_dom_sf"/>
</dbReference>
<dbReference type="EMBL" id="CAXKWB010020344">
    <property type="protein sequence ID" value="CAL4122542.1"/>
    <property type="molecule type" value="Genomic_DNA"/>
</dbReference>
<comment type="caution">
    <text evidence="7">The sequence shown here is derived from an EMBL/GenBank/DDBJ whole genome shotgun (WGS) entry which is preliminary data.</text>
</comment>
<dbReference type="GO" id="GO:0043025">
    <property type="term" value="C:neuronal cell body"/>
    <property type="evidence" value="ECO:0007669"/>
    <property type="project" value="TreeGrafter"/>
</dbReference>
<dbReference type="GO" id="GO:0050808">
    <property type="term" value="P:synapse organization"/>
    <property type="evidence" value="ECO:0007669"/>
    <property type="project" value="TreeGrafter"/>
</dbReference>
<keyword evidence="5" id="KW-0812">Transmembrane</keyword>
<keyword evidence="2" id="KW-1015">Disulfide bond</keyword>
<keyword evidence="1" id="KW-0732">Signal</keyword>
<organism evidence="7 8">
    <name type="scientific">Meganyctiphanes norvegica</name>
    <name type="common">Northern krill</name>
    <name type="synonym">Thysanopoda norvegica</name>
    <dbReference type="NCBI Taxonomy" id="48144"/>
    <lineage>
        <taxon>Eukaryota</taxon>
        <taxon>Metazoa</taxon>
        <taxon>Ecdysozoa</taxon>
        <taxon>Arthropoda</taxon>
        <taxon>Crustacea</taxon>
        <taxon>Multicrustacea</taxon>
        <taxon>Malacostraca</taxon>
        <taxon>Eumalacostraca</taxon>
        <taxon>Eucarida</taxon>
        <taxon>Euphausiacea</taxon>
        <taxon>Euphausiidae</taxon>
        <taxon>Meganyctiphanes</taxon>
    </lineage>
</organism>
<name>A0AAV2REN5_MEGNR</name>
<dbReference type="InterPro" id="IPR050958">
    <property type="entry name" value="Cell_Adh-Cytoskel_Orgn"/>
</dbReference>
<feature type="compositionally biased region" description="Basic and acidic residues" evidence="4">
    <location>
        <begin position="238"/>
        <end position="251"/>
    </location>
</feature>
<dbReference type="Proteomes" id="UP001497623">
    <property type="component" value="Unassembled WGS sequence"/>
</dbReference>
<feature type="region of interest" description="Disordered" evidence="4">
    <location>
        <begin position="311"/>
        <end position="363"/>
    </location>
</feature>
<evidence type="ECO:0000256" key="3">
    <source>
        <dbReference type="ARBA" id="ARBA00023319"/>
    </source>
</evidence>
<keyword evidence="3" id="KW-0393">Immunoglobulin domain</keyword>
<feature type="compositionally biased region" description="Low complexity" evidence="4">
    <location>
        <begin position="315"/>
        <end position="331"/>
    </location>
</feature>
<dbReference type="AlphaFoldDB" id="A0AAV2REN5"/>
<dbReference type="PANTHER" id="PTHR45080">
    <property type="entry name" value="CONTACTIN 5"/>
    <property type="match status" value="1"/>
</dbReference>
<accession>A0AAV2REN5</accession>
<dbReference type="GO" id="GO:0007156">
    <property type="term" value="P:homophilic cell adhesion via plasma membrane adhesion molecules"/>
    <property type="evidence" value="ECO:0007669"/>
    <property type="project" value="TreeGrafter"/>
</dbReference>
<dbReference type="GO" id="GO:0008046">
    <property type="term" value="F:axon guidance receptor activity"/>
    <property type="evidence" value="ECO:0007669"/>
    <property type="project" value="TreeGrafter"/>
</dbReference>
<evidence type="ECO:0000256" key="2">
    <source>
        <dbReference type="ARBA" id="ARBA00023157"/>
    </source>
</evidence>
<dbReference type="PROSITE" id="PS50835">
    <property type="entry name" value="IG_LIKE"/>
    <property type="match status" value="1"/>
</dbReference>
<dbReference type="InterPro" id="IPR007110">
    <property type="entry name" value="Ig-like_dom"/>
</dbReference>
<keyword evidence="8" id="KW-1185">Reference proteome</keyword>
<sequence>FVGHGDELTVTASVSSSGTYSCLVQADGFTPLEGHMHLRLRGPPTIKAQQVVGAREGRSAVLRCQARAVPHPLAVTWTRDGTLINSDPGSHYHVTQEQQADGLVSTLIINKTIGVDFAKYNCSVVNEYGIDVKQIILQKQPSVPLMVIMGCGTGAVLVILVVALFIICGRRAPRRESKEQEAQVEMKIPGGNGVTNGVTSNMTHGTTVLNGMAPDTRSNGQDSDIKDAEIQRASSLSADERDSEAGWERDSNTSVLGDVKGLHQPRYSIASNMFTQPHQGYMSYVDYAREYSPVMNAGSGESYAQFAMGGPYGRSTPSSSSNPPSSLSSSVAPPPYTSLPQSGVANGNLNNGHVTRNGHISHSTSSNILEHDLLNDVRISRSTSNNIIKHDLLKDALRDDVQDLDTAALHSKYIIAPQVAKFKPGTLV</sequence>
<evidence type="ECO:0000313" key="7">
    <source>
        <dbReference type="EMBL" id="CAL4122542.1"/>
    </source>
</evidence>
<dbReference type="GO" id="GO:0005886">
    <property type="term" value="C:plasma membrane"/>
    <property type="evidence" value="ECO:0007669"/>
    <property type="project" value="TreeGrafter"/>
</dbReference>
<evidence type="ECO:0000259" key="6">
    <source>
        <dbReference type="PROSITE" id="PS50835"/>
    </source>
</evidence>
<keyword evidence="5" id="KW-0472">Membrane</keyword>
<dbReference type="Pfam" id="PF13927">
    <property type="entry name" value="Ig_3"/>
    <property type="match status" value="1"/>
</dbReference>
<evidence type="ECO:0000256" key="5">
    <source>
        <dbReference type="SAM" id="Phobius"/>
    </source>
</evidence>